<dbReference type="Proteomes" id="UP001151760">
    <property type="component" value="Unassembled WGS sequence"/>
</dbReference>
<dbReference type="PANTHER" id="PTHR45786">
    <property type="entry name" value="DNA BINDING PROTEIN-LIKE"/>
    <property type="match status" value="1"/>
</dbReference>
<protein>
    <submittedName>
        <fullName evidence="2">DNA helicase</fullName>
    </submittedName>
</protein>
<dbReference type="EMBL" id="BQNB010010604">
    <property type="protein sequence ID" value="GJS79527.1"/>
    <property type="molecule type" value="Genomic_DNA"/>
</dbReference>
<evidence type="ECO:0000313" key="2">
    <source>
        <dbReference type="EMBL" id="GJS79527.1"/>
    </source>
</evidence>
<accession>A0ABQ4YRJ2</accession>
<gene>
    <name evidence="2" type="ORF">Tco_0729408</name>
</gene>
<keyword evidence="2" id="KW-0347">Helicase</keyword>
<dbReference type="Pfam" id="PF14214">
    <property type="entry name" value="Helitron_like_N"/>
    <property type="match status" value="1"/>
</dbReference>
<dbReference type="InterPro" id="IPR025476">
    <property type="entry name" value="Helitron_helicase-like"/>
</dbReference>
<reference evidence="2" key="1">
    <citation type="journal article" date="2022" name="Int. J. Mol. Sci.">
        <title>Draft Genome of Tanacetum Coccineum: Genomic Comparison of Closely Related Tanacetum-Family Plants.</title>
        <authorList>
            <person name="Yamashiro T."/>
            <person name="Shiraishi A."/>
            <person name="Nakayama K."/>
            <person name="Satake H."/>
        </authorList>
    </citation>
    <scope>NUCLEOTIDE SEQUENCE</scope>
</reference>
<keyword evidence="2" id="KW-0378">Hydrolase</keyword>
<keyword evidence="2" id="KW-0067">ATP-binding</keyword>
<comment type="caution">
    <text evidence="2">The sequence shown here is derived from an EMBL/GenBank/DDBJ whole genome shotgun (WGS) entry which is preliminary data.</text>
</comment>
<dbReference type="GO" id="GO:0004386">
    <property type="term" value="F:helicase activity"/>
    <property type="evidence" value="ECO:0007669"/>
    <property type="project" value="UniProtKB-KW"/>
</dbReference>
<feature type="domain" description="Helitron helicase-like" evidence="1">
    <location>
        <begin position="65"/>
        <end position="184"/>
    </location>
</feature>
<evidence type="ECO:0000313" key="3">
    <source>
        <dbReference type="Proteomes" id="UP001151760"/>
    </source>
</evidence>
<proteinExistence type="predicted"/>
<sequence>MVKLSLKKTSIKGVPPQRINKLHQSYMSLQFPLLFVFGEPGFYPDLTLKPQNGKGKGKKVIMNAYYKYRLHPRIKEFGLIFRGGRLFQQYVVVVFCAIELSRLDLIRKKQNDLRLDYLSGLYDAISRGDHEGITAGSKIMLPNTYTRGPRYTYSHYLDALAICRSLGNPQFLSLSPVDSKGQLQDAERIYEFISTEIPYPVEDPRGYKLGESQLDNCNVIPYKRALCLAFEDHINVEYRGWSMLIKYPFKYISKGPDRILTKINDLEASASIPGNSKQIDEIQNYDDGRFICPYEACWRIFDFPIHYREPDVQILSVH</sequence>
<keyword evidence="2" id="KW-0547">Nucleotide-binding</keyword>
<name>A0ABQ4YRJ2_9ASTR</name>
<reference evidence="2" key="2">
    <citation type="submission" date="2022-01" db="EMBL/GenBank/DDBJ databases">
        <authorList>
            <person name="Yamashiro T."/>
            <person name="Shiraishi A."/>
            <person name="Satake H."/>
            <person name="Nakayama K."/>
        </authorList>
    </citation>
    <scope>NUCLEOTIDE SEQUENCE</scope>
</reference>
<organism evidence="2 3">
    <name type="scientific">Tanacetum coccineum</name>
    <dbReference type="NCBI Taxonomy" id="301880"/>
    <lineage>
        <taxon>Eukaryota</taxon>
        <taxon>Viridiplantae</taxon>
        <taxon>Streptophyta</taxon>
        <taxon>Embryophyta</taxon>
        <taxon>Tracheophyta</taxon>
        <taxon>Spermatophyta</taxon>
        <taxon>Magnoliopsida</taxon>
        <taxon>eudicotyledons</taxon>
        <taxon>Gunneridae</taxon>
        <taxon>Pentapetalae</taxon>
        <taxon>asterids</taxon>
        <taxon>campanulids</taxon>
        <taxon>Asterales</taxon>
        <taxon>Asteraceae</taxon>
        <taxon>Asteroideae</taxon>
        <taxon>Anthemideae</taxon>
        <taxon>Anthemidinae</taxon>
        <taxon>Tanacetum</taxon>
    </lineage>
</organism>
<evidence type="ECO:0000259" key="1">
    <source>
        <dbReference type="Pfam" id="PF14214"/>
    </source>
</evidence>
<keyword evidence="3" id="KW-1185">Reference proteome</keyword>
<dbReference type="PANTHER" id="PTHR45786:SF74">
    <property type="entry name" value="ATP-DEPENDENT DNA HELICASE"/>
    <property type="match status" value="1"/>
</dbReference>